<reference evidence="5 6" key="1">
    <citation type="submission" date="2020-08" db="EMBL/GenBank/DDBJ databases">
        <title>A Genomic Blueprint of the Chicken Gut Microbiome.</title>
        <authorList>
            <person name="Gilroy R."/>
            <person name="Ravi A."/>
            <person name="Getino M."/>
            <person name="Pursley I."/>
            <person name="Horton D.L."/>
            <person name="Alikhan N.-F."/>
            <person name="Baker D."/>
            <person name="Gharbi K."/>
            <person name="Hall N."/>
            <person name="Watson M."/>
            <person name="Adriaenssens E.M."/>
            <person name="Foster-Nyarko E."/>
            <person name="Jarju S."/>
            <person name="Secka A."/>
            <person name="Antonio M."/>
            <person name="Oren A."/>
            <person name="Chaudhuri R."/>
            <person name="La Ragione R.M."/>
            <person name="Hildebrand F."/>
            <person name="Pallen M.J."/>
        </authorList>
    </citation>
    <scope>NUCLEOTIDE SEQUENCE [LARGE SCALE GENOMIC DNA]</scope>
    <source>
        <strain evidence="5 6">Sa2CUA9</strain>
    </source>
</reference>
<accession>A0ABR8U0R0</accession>
<dbReference type="PROSITE" id="PS01319">
    <property type="entry name" value="RBFA"/>
    <property type="match status" value="1"/>
</dbReference>
<dbReference type="HAMAP" id="MF_00003">
    <property type="entry name" value="RbfA"/>
    <property type="match status" value="1"/>
</dbReference>
<evidence type="ECO:0000256" key="1">
    <source>
        <dbReference type="ARBA" id="ARBA00022490"/>
    </source>
</evidence>
<keyword evidence="1 3" id="KW-0963">Cytoplasm</keyword>
<feature type="region of interest" description="Disordered" evidence="4">
    <location>
        <begin position="131"/>
        <end position="158"/>
    </location>
</feature>
<dbReference type="PANTHER" id="PTHR33515">
    <property type="entry name" value="RIBOSOME-BINDING FACTOR A, CHLOROPLASTIC-RELATED"/>
    <property type="match status" value="1"/>
</dbReference>
<keyword evidence="6" id="KW-1185">Reference proteome</keyword>
<comment type="function">
    <text evidence="3">One of several proteins that assist in the late maturation steps of the functional core of the 30S ribosomal subunit. Associates with free 30S ribosomal subunits (but not with 30S subunits that are part of 70S ribosomes or polysomes). Required for efficient processing of 16S rRNA. May interact with the 5'-terminal helix region of 16S rRNA.</text>
</comment>
<comment type="subunit">
    <text evidence="3">Monomer. Binds 30S ribosomal subunits, but not 50S ribosomal subunits or 70S ribosomes.</text>
</comment>
<feature type="compositionally biased region" description="Acidic residues" evidence="4">
    <location>
        <begin position="141"/>
        <end position="158"/>
    </location>
</feature>
<gene>
    <name evidence="3 5" type="primary">rbfA</name>
    <name evidence="5" type="ORF">H9641_11480</name>
</gene>
<proteinExistence type="inferred from homology"/>
<dbReference type="SUPFAM" id="SSF89919">
    <property type="entry name" value="Ribosome-binding factor A, RbfA"/>
    <property type="match status" value="1"/>
</dbReference>
<name>A0ABR8U0R0_9CELL</name>
<evidence type="ECO:0000256" key="2">
    <source>
        <dbReference type="ARBA" id="ARBA00022517"/>
    </source>
</evidence>
<dbReference type="EMBL" id="JACSQF010000011">
    <property type="protein sequence ID" value="MBD7981330.1"/>
    <property type="molecule type" value="Genomic_DNA"/>
</dbReference>
<dbReference type="RefSeq" id="WP_191803878.1">
    <property type="nucleotide sequence ID" value="NZ_JACSQF010000011.1"/>
</dbReference>
<dbReference type="Pfam" id="PF02033">
    <property type="entry name" value="RBFA"/>
    <property type="match status" value="1"/>
</dbReference>
<comment type="similarity">
    <text evidence="3">Belongs to the RbfA family.</text>
</comment>
<sequence>MVDKPRARKLADRIKVIVAQMLDTRIKDPRLGFVTITDVRVTGDLQNASVFYTVYGDDEERAGTAAALESAKGIIRSEVGKQTGIRLTPSLEFHLDSVPDTAAHLDVALHEAARRDAELAALREKATYAGDADPYKKPVADDEVEADGSADSDEVAPA</sequence>
<evidence type="ECO:0000313" key="5">
    <source>
        <dbReference type="EMBL" id="MBD7981330.1"/>
    </source>
</evidence>
<dbReference type="Gene3D" id="3.30.300.20">
    <property type="match status" value="1"/>
</dbReference>
<evidence type="ECO:0000256" key="3">
    <source>
        <dbReference type="HAMAP-Rule" id="MF_00003"/>
    </source>
</evidence>
<keyword evidence="2 3" id="KW-0690">Ribosome biogenesis</keyword>
<evidence type="ECO:0000313" key="6">
    <source>
        <dbReference type="Proteomes" id="UP000655570"/>
    </source>
</evidence>
<dbReference type="NCBIfam" id="TIGR00082">
    <property type="entry name" value="rbfA"/>
    <property type="match status" value="1"/>
</dbReference>
<comment type="subcellular location">
    <subcellularLocation>
        <location evidence="3">Cytoplasm</location>
    </subcellularLocation>
</comment>
<dbReference type="InterPro" id="IPR000238">
    <property type="entry name" value="RbfA"/>
</dbReference>
<comment type="caution">
    <text evidence="5">The sequence shown here is derived from an EMBL/GenBank/DDBJ whole genome shotgun (WGS) entry which is preliminary data.</text>
</comment>
<dbReference type="Proteomes" id="UP000655570">
    <property type="component" value="Unassembled WGS sequence"/>
</dbReference>
<organism evidence="5 6">
    <name type="scientific">Oerskovia merdavium</name>
    <dbReference type="NCBI Taxonomy" id="2762227"/>
    <lineage>
        <taxon>Bacteria</taxon>
        <taxon>Bacillati</taxon>
        <taxon>Actinomycetota</taxon>
        <taxon>Actinomycetes</taxon>
        <taxon>Micrococcales</taxon>
        <taxon>Cellulomonadaceae</taxon>
        <taxon>Oerskovia</taxon>
    </lineage>
</organism>
<evidence type="ECO:0000256" key="4">
    <source>
        <dbReference type="SAM" id="MobiDB-lite"/>
    </source>
</evidence>
<dbReference type="PANTHER" id="PTHR33515:SF1">
    <property type="entry name" value="RIBOSOME-BINDING FACTOR A, CHLOROPLASTIC-RELATED"/>
    <property type="match status" value="1"/>
</dbReference>
<dbReference type="InterPro" id="IPR015946">
    <property type="entry name" value="KH_dom-like_a/b"/>
</dbReference>
<dbReference type="InterPro" id="IPR023799">
    <property type="entry name" value="RbfA_dom_sf"/>
</dbReference>
<dbReference type="InterPro" id="IPR020053">
    <property type="entry name" value="Ribosome-bd_factorA_CS"/>
</dbReference>
<protein>
    <recommendedName>
        <fullName evidence="3">Ribosome-binding factor A</fullName>
    </recommendedName>
</protein>